<keyword evidence="2" id="KW-1133">Transmembrane helix</keyword>
<name>A0ABS6XGZ5_9SPHN</name>
<gene>
    <name evidence="3" type="ORF">KY084_01140</name>
</gene>
<comment type="caution">
    <text evidence="3">The sequence shown here is derived from an EMBL/GenBank/DDBJ whole genome shotgun (WGS) entry which is preliminary data.</text>
</comment>
<dbReference type="Proteomes" id="UP001197214">
    <property type="component" value="Unassembled WGS sequence"/>
</dbReference>
<keyword evidence="2" id="KW-0472">Membrane</keyword>
<dbReference type="EMBL" id="JAHWZX010000001">
    <property type="protein sequence ID" value="MBW4329483.1"/>
    <property type="molecule type" value="Genomic_DNA"/>
</dbReference>
<keyword evidence="1" id="KW-0175">Coiled coil</keyword>
<proteinExistence type="predicted"/>
<evidence type="ECO:0000256" key="1">
    <source>
        <dbReference type="SAM" id="Coils"/>
    </source>
</evidence>
<keyword evidence="2" id="KW-0812">Transmembrane</keyword>
<feature type="coiled-coil region" evidence="1">
    <location>
        <begin position="55"/>
        <end position="82"/>
    </location>
</feature>
<organism evidence="3 4">
    <name type="scientific">Stakelama flava</name>
    <dbReference type="NCBI Taxonomy" id="2860338"/>
    <lineage>
        <taxon>Bacteria</taxon>
        <taxon>Pseudomonadati</taxon>
        <taxon>Pseudomonadota</taxon>
        <taxon>Alphaproteobacteria</taxon>
        <taxon>Sphingomonadales</taxon>
        <taxon>Sphingomonadaceae</taxon>
        <taxon>Stakelama</taxon>
    </lineage>
</organism>
<dbReference type="RefSeq" id="WP_219236586.1">
    <property type="nucleotide sequence ID" value="NZ_JAHWZX010000001.1"/>
</dbReference>
<protein>
    <recommendedName>
        <fullName evidence="5">DUF2746 domain-containing protein</fullName>
    </recommendedName>
</protein>
<evidence type="ECO:0000313" key="3">
    <source>
        <dbReference type="EMBL" id="MBW4329483.1"/>
    </source>
</evidence>
<keyword evidence="4" id="KW-1185">Reference proteome</keyword>
<evidence type="ECO:0008006" key="5">
    <source>
        <dbReference type="Google" id="ProtNLM"/>
    </source>
</evidence>
<accession>A0ABS6XGZ5</accession>
<evidence type="ECO:0000313" key="4">
    <source>
        <dbReference type="Proteomes" id="UP001197214"/>
    </source>
</evidence>
<reference evidence="3 4" key="1">
    <citation type="submission" date="2021-07" db="EMBL/GenBank/DDBJ databases">
        <title>Stakelama flava sp. nov., a novel endophytic bacterium isolated from branch of Kandelia candel.</title>
        <authorList>
            <person name="Tuo L."/>
        </authorList>
    </citation>
    <scope>NUCLEOTIDE SEQUENCE [LARGE SCALE GENOMIC DNA]</scope>
    <source>
        <strain evidence="3 4">CBK3Z-3</strain>
    </source>
</reference>
<feature type="transmembrane region" description="Helical" evidence="2">
    <location>
        <begin position="6"/>
        <end position="25"/>
    </location>
</feature>
<evidence type="ECO:0000256" key="2">
    <source>
        <dbReference type="SAM" id="Phobius"/>
    </source>
</evidence>
<sequence>MHHGQVFVLLIVGMAMVAGIIRQVIRAKYGYDPRTRRAGRRGGASDEELALTRKIELLSNENDRLTGQINRLEERLRVLERIATDPAERTSREIDSLR</sequence>